<dbReference type="InterPro" id="IPR003507">
    <property type="entry name" value="S66_fam"/>
</dbReference>
<evidence type="ECO:0000259" key="8">
    <source>
        <dbReference type="Pfam" id="PF17676"/>
    </source>
</evidence>
<organism evidence="9 10">
    <name type="scientific">Liquorilactobacillus satsumensis DSM 16230 = JCM 12392</name>
    <dbReference type="NCBI Taxonomy" id="1423801"/>
    <lineage>
        <taxon>Bacteria</taxon>
        <taxon>Bacillati</taxon>
        <taxon>Bacillota</taxon>
        <taxon>Bacilli</taxon>
        <taxon>Lactobacillales</taxon>
        <taxon>Lactobacillaceae</taxon>
        <taxon>Liquorilactobacillus</taxon>
    </lineage>
</organism>
<name>A0A0R1V4W6_9LACO</name>
<evidence type="ECO:0000256" key="6">
    <source>
        <dbReference type="PIRSR" id="PIRSR028757-1"/>
    </source>
</evidence>
<evidence type="ECO:0000256" key="2">
    <source>
        <dbReference type="ARBA" id="ARBA00022645"/>
    </source>
</evidence>
<feature type="domain" description="LD-carboxypeptidase N-terminal" evidence="7">
    <location>
        <begin position="11"/>
        <end position="123"/>
    </location>
</feature>
<dbReference type="GeneID" id="98309243"/>
<dbReference type="InterPro" id="IPR027461">
    <property type="entry name" value="Carboxypeptidase_A_C_sf"/>
</dbReference>
<dbReference type="Gene3D" id="3.50.30.60">
    <property type="entry name" value="LD-carboxypeptidase A C-terminal domain-like"/>
    <property type="match status" value="1"/>
</dbReference>
<dbReference type="AlphaFoldDB" id="A0A0R1V4W6"/>
<dbReference type="Proteomes" id="UP000051166">
    <property type="component" value="Unassembled WGS sequence"/>
</dbReference>
<dbReference type="InterPro" id="IPR027478">
    <property type="entry name" value="LdcA_N"/>
</dbReference>
<feature type="active site" description="Nucleophile" evidence="6">
    <location>
        <position position="107"/>
    </location>
</feature>
<dbReference type="CDD" id="cd07025">
    <property type="entry name" value="Peptidase_S66"/>
    <property type="match status" value="1"/>
</dbReference>
<dbReference type="Pfam" id="PF02016">
    <property type="entry name" value="Peptidase_S66"/>
    <property type="match status" value="1"/>
</dbReference>
<dbReference type="EMBL" id="AZFQ01000055">
    <property type="protein sequence ID" value="KRL96747.1"/>
    <property type="molecule type" value="Genomic_DNA"/>
</dbReference>
<dbReference type="InterPro" id="IPR040449">
    <property type="entry name" value="Peptidase_S66_N"/>
</dbReference>
<dbReference type="GO" id="GO:0008236">
    <property type="term" value="F:serine-type peptidase activity"/>
    <property type="evidence" value="ECO:0007669"/>
    <property type="project" value="UniProtKB-KW"/>
</dbReference>
<keyword evidence="4" id="KW-0378">Hydrolase</keyword>
<comment type="caution">
    <text evidence="9">The sequence shown here is derived from an EMBL/GenBank/DDBJ whole genome shotgun (WGS) entry which is preliminary data.</text>
</comment>
<dbReference type="OrthoDB" id="9807329at2"/>
<dbReference type="PATRIC" id="fig|1423801.4.peg.2071"/>
<dbReference type="RefSeq" id="WP_056961943.1">
    <property type="nucleotide sequence ID" value="NZ_AZFQ01000055.1"/>
</dbReference>
<feature type="domain" description="LD-carboxypeptidase C-terminal" evidence="8">
    <location>
        <begin position="171"/>
        <end position="281"/>
    </location>
</feature>
<evidence type="ECO:0000256" key="1">
    <source>
        <dbReference type="ARBA" id="ARBA00010233"/>
    </source>
</evidence>
<keyword evidence="2 9" id="KW-0121">Carboxypeptidase</keyword>
<evidence type="ECO:0000256" key="4">
    <source>
        <dbReference type="ARBA" id="ARBA00022801"/>
    </source>
</evidence>
<evidence type="ECO:0000313" key="10">
    <source>
        <dbReference type="Proteomes" id="UP000051166"/>
    </source>
</evidence>
<keyword evidence="10" id="KW-1185">Reference proteome</keyword>
<proteinExistence type="inferred from homology"/>
<evidence type="ECO:0000259" key="7">
    <source>
        <dbReference type="Pfam" id="PF02016"/>
    </source>
</evidence>
<dbReference type="GO" id="GO:0004180">
    <property type="term" value="F:carboxypeptidase activity"/>
    <property type="evidence" value="ECO:0007669"/>
    <property type="project" value="UniProtKB-KW"/>
</dbReference>
<protein>
    <submittedName>
        <fullName evidence="9">Ld-carboxypeptidase</fullName>
    </submittedName>
</protein>
<dbReference type="InterPro" id="IPR029062">
    <property type="entry name" value="Class_I_gatase-like"/>
</dbReference>
<feature type="active site" description="Charge relay system" evidence="6">
    <location>
        <position position="269"/>
    </location>
</feature>
<accession>A0A0R1V4W6</accession>
<dbReference type="SUPFAM" id="SSF141986">
    <property type="entry name" value="LD-carboxypeptidase A C-terminal domain-like"/>
    <property type="match status" value="1"/>
</dbReference>
<keyword evidence="5" id="KW-0720">Serine protease</keyword>
<dbReference type="InterPro" id="IPR040921">
    <property type="entry name" value="Peptidase_S66C"/>
</dbReference>
<evidence type="ECO:0000256" key="3">
    <source>
        <dbReference type="ARBA" id="ARBA00022670"/>
    </source>
</evidence>
<dbReference type="Pfam" id="PF17676">
    <property type="entry name" value="Peptidase_S66C"/>
    <property type="match status" value="1"/>
</dbReference>
<evidence type="ECO:0000313" key="9">
    <source>
        <dbReference type="EMBL" id="KRL96747.1"/>
    </source>
</evidence>
<reference evidence="9 10" key="1">
    <citation type="journal article" date="2015" name="Genome Announc.">
        <title>Expanding the biotechnology potential of lactobacilli through comparative genomics of 213 strains and associated genera.</title>
        <authorList>
            <person name="Sun Z."/>
            <person name="Harris H.M."/>
            <person name="McCann A."/>
            <person name="Guo C."/>
            <person name="Argimon S."/>
            <person name="Zhang W."/>
            <person name="Yang X."/>
            <person name="Jeffery I.B."/>
            <person name="Cooney J.C."/>
            <person name="Kagawa T.F."/>
            <person name="Liu W."/>
            <person name="Song Y."/>
            <person name="Salvetti E."/>
            <person name="Wrobel A."/>
            <person name="Rasinkangas P."/>
            <person name="Parkhill J."/>
            <person name="Rea M.C."/>
            <person name="O'Sullivan O."/>
            <person name="Ritari J."/>
            <person name="Douillard F.P."/>
            <person name="Paul Ross R."/>
            <person name="Yang R."/>
            <person name="Briner A.E."/>
            <person name="Felis G.E."/>
            <person name="de Vos W.M."/>
            <person name="Barrangou R."/>
            <person name="Klaenhammer T.R."/>
            <person name="Caufield P.W."/>
            <person name="Cui Y."/>
            <person name="Zhang H."/>
            <person name="O'Toole P.W."/>
        </authorList>
    </citation>
    <scope>NUCLEOTIDE SEQUENCE [LARGE SCALE GENOMIC DNA]</scope>
    <source>
        <strain evidence="9 10">DSM 16230</strain>
    </source>
</reference>
<keyword evidence="3" id="KW-0645">Protease</keyword>
<dbReference type="Gene3D" id="3.40.50.10740">
    <property type="entry name" value="Class I glutamine amidotransferase-like"/>
    <property type="match status" value="1"/>
</dbReference>
<dbReference type="PANTHER" id="PTHR30237">
    <property type="entry name" value="MURAMOYLTETRAPEPTIDE CARBOXYPEPTIDASE"/>
    <property type="match status" value="1"/>
</dbReference>
<dbReference type="SUPFAM" id="SSF52317">
    <property type="entry name" value="Class I glutamine amidotransferase-like"/>
    <property type="match status" value="1"/>
</dbReference>
<feature type="active site" description="Charge relay system" evidence="6">
    <location>
        <position position="200"/>
    </location>
</feature>
<dbReference type="PIRSF" id="PIRSF028757">
    <property type="entry name" value="LD-carboxypeptidase"/>
    <property type="match status" value="1"/>
</dbReference>
<dbReference type="STRING" id="1423801.FD50_GL002027"/>
<sequence length="285" mass="31346">MNSTLIAGDTVALVANSDPLAATEKPLVANLTALLNSWQLQVKTSPLLFSSSPNLAVAKARLMNQYFADHSVKAIFDLSGGNLANTILPFLDYALIRQNPKLFCGYSDLSTILNALQTRTQLPVCLFQIKTLVQEATGKQQQLFYETFFKNKANLFQFDYSFLRGSQLNAEICGGNLRCFLKLAGTPFFPELKNKLLFIESYSGQQALLLSQFSQLSQLPHFNSLAGIMLGTFTKYEQTVPQIPVAELLLTSLPAGATFPIIQTSQIGHAVTSRALFIGTRYVFG</sequence>
<gene>
    <name evidence="9" type="ORF">FD50_GL002027</name>
</gene>
<evidence type="ECO:0000256" key="5">
    <source>
        <dbReference type="ARBA" id="ARBA00022825"/>
    </source>
</evidence>
<dbReference type="GO" id="GO:0006508">
    <property type="term" value="P:proteolysis"/>
    <property type="evidence" value="ECO:0007669"/>
    <property type="project" value="UniProtKB-KW"/>
</dbReference>
<comment type="similarity">
    <text evidence="1">Belongs to the peptidase S66 family.</text>
</comment>
<dbReference type="PANTHER" id="PTHR30237:SF2">
    <property type="entry name" value="MUREIN TETRAPEPTIDE CARBOXYPEPTIDASE"/>
    <property type="match status" value="1"/>
</dbReference>